<dbReference type="EMBL" id="LO017727">
    <property type="protein sequence ID" value="CRH06297.1"/>
    <property type="molecule type" value="Genomic_DNA"/>
</dbReference>
<dbReference type="InterPro" id="IPR038081">
    <property type="entry name" value="CalX-like_sf"/>
</dbReference>
<dbReference type="InterPro" id="IPR038765">
    <property type="entry name" value="Papain-like_cys_pep_sf"/>
</dbReference>
<evidence type="ECO:0000256" key="4">
    <source>
        <dbReference type="PROSITE-ProRule" id="PRU00239"/>
    </source>
</evidence>
<feature type="active site" evidence="4">
    <location>
        <position position="348"/>
    </location>
</feature>
<feature type="region of interest" description="Disordered" evidence="5">
    <location>
        <begin position="545"/>
        <end position="571"/>
    </location>
</feature>
<dbReference type="Pfam" id="PF03160">
    <property type="entry name" value="Calx-beta"/>
    <property type="match status" value="11"/>
</dbReference>
<keyword evidence="4" id="KW-0378">Hydrolase</keyword>
<keyword evidence="2" id="KW-0677">Repeat</keyword>
<dbReference type="Gene3D" id="2.60.40.2030">
    <property type="match status" value="11"/>
</dbReference>
<evidence type="ECO:0000256" key="5">
    <source>
        <dbReference type="SAM" id="MobiDB-lite"/>
    </source>
</evidence>
<keyword evidence="1" id="KW-0732">Signal</keyword>
<dbReference type="GO" id="GO:0006508">
    <property type="term" value="P:proteolysis"/>
    <property type="evidence" value="ECO:0007669"/>
    <property type="project" value="UniProtKB-KW"/>
</dbReference>
<dbReference type="InterPro" id="IPR003644">
    <property type="entry name" value="Calx_beta"/>
</dbReference>
<feature type="compositionally biased region" description="Low complexity" evidence="5">
    <location>
        <begin position="560"/>
        <end position="571"/>
    </location>
</feature>
<protein>
    <recommendedName>
        <fullName evidence="6">Calpain catalytic domain-containing protein</fullName>
    </recommendedName>
</protein>
<dbReference type="Pfam" id="PF00648">
    <property type="entry name" value="Peptidase_C2"/>
    <property type="match status" value="1"/>
</dbReference>
<dbReference type="InterPro" id="IPR009091">
    <property type="entry name" value="RCC1/BLIP-II"/>
</dbReference>
<reference evidence="7" key="1">
    <citation type="submission" date="2015-04" db="EMBL/GenBank/DDBJ databases">
        <authorList>
            <person name="Syromyatnikov M.Y."/>
            <person name="Popov V.N."/>
        </authorList>
    </citation>
    <scope>NUCLEOTIDE SEQUENCE</scope>
    <source>
        <strain evidence="7">MO-1</strain>
    </source>
</reference>
<feature type="active site" evidence="4">
    <location>
        <position position="366"/>
    </location>
</feature>
<organism evidence="7">
    <name type="scientific">Magnetococcus massalia (strain MO-1)</name>
    <dbReference type="NCBI Taxonomy" id="451514"/>
    <lineage>
        <taxon>Bacteria</taxon>
        <taxon>Pseudomonadati</taxon>
        <taxon>Pseudomonadota</taxon>
        <taxon>Magnetococcia</taxon>
        <taxon>Magnetococcales</taxon>
        <taxon>Magnetococcaceae</taxon>
        <taxon>Magnetococcus</taxon>
    </lineage>
</organism>
<keyword evidence="3" id="KW-0106">Calcium</keyword>
<dbReference type="SMART" id="SM00237">
    <property type="entry name" value="Calx_beta"/>
    <property type="match status" value="9"/>
</dbReference>
<feature type="region of interest" description="Disordered" evidence="5">
    <location>
        <begin position="1702"/>
        <end position="1724"/>
    </location>
</feature>
<dbReference type="SUPFAM" id="SSF141072">
    <property type="entry name" value="CalX-like"/>
    <property type="match status" value="11"/>
</dbReference>
<evidence type="ECO:0000256" key="2">
    <source>
        <dbReference type="ARBA" id="ARBA00022737"/>
    </source>
</evidence>
<gene>
    <name evidence="7" type="ORF">MAGMO_2129</name>
</gene>
<dbReference type="GO" id="GO:0004198">
    <property type="term" value="F:calcium-dependent cysteine-type endopeptidase activity"/>
    <property type="evidence" value="ECO:0007669"/>
    <property type="project" value="InterPro"/>
</dbReference>
<evidence type="ECO:0000256" key="3">
    <source>
        <dbReference type="ARBA" id="ARBA00022837"/>
    </source>
</evidence>
<dbReference type="PANTHER" id="PTHR46682:SF1">
    <property type="entry name" value="ADHESION G-PROTEIN COUPLED RECEPTOR V1"/>
    <property type="match status" value="1"/>
</dbReference>
<evidence type="ECO:0000313" key="7">
    <source>
        <dbReference type="EMBL" id="CRH06297.1"/>
    </source>
</evidence>
<feature type="compositionally biased region" description="Polar residues" evidence="5">
    <location>
        <begin position="545"/>
        <end position="559"/>
    </location>
</feature>
<name>A0A1S7LJK3_MAGMO</name>
<evidence type="ECO:0000256" key="1">
    <source>
        <dbReference type="ARBA" id="ARBA00022729"/>
    </source>
</evidence>
<dbReference type="SUPFAM" id="SSF50985">
    <property type="entry name" value="RCC1/BLIP-II"/>
    <property type="match status" value="2"/>
</dbReference>
<dbReference type="InterPro" id="IPR026919">
    <property type="entry name" value="ADGRV1"/>
</dbReference>
<feature type="compositionally biased region" description="Low complexity" evidence="5">
    <location>
        <begin position="1708"/>
        <end position="1724"/>
    </location>
</feature>
<dbReference type="PANTHER" id="PTHR46682">
    <property type="entry name" value="ADHESION G-PROTEIN COUPLED RECEPTOR V1"/>
    <property type="match status" value="1"/>
</dbReference>
<accession>A0A1S7LJK3</accession>
<evidence type="ECO:0000259" key="6">
    <source>
        <dbReference type="PROSITE" id="PS50203"/>
    </source>
</evidence>
<dbReference type="InterPro" id="IPR001300">
    <property type="entry name" value="Peptidase_C2_calpain_cat"/>
</dbReference>
<sequence length="2672" mass="281247">MSWNTTLSNSSLQTLVTTAISDSSISYDEMLTILSSAASGGITATEHADLKTIHTNSSDSLYASDYLETISYNVIYDNTANAYWWGGTQTYPATTLGNMASGMSEQSAEYLVDKWFLGLDNPMPIAGGDTATGEAATGVYSYGTVTGELFVNGAAASDINQGMAGTCYLVATFGSVANADSSLITGNFIDNGNDTYGVKFYLDGEAVYTTVNETLPVTSWNSVAFTSNSSASLSGESWVGLYEKAFVQLNAQADINNGGSLWSGEASYQAVEGGFASPIKQITNLDYSYYSSYYSGVPDAHKTAEYHAYSSSTYKQTLIDALDNNAIVWLGSFGNSYDGTKKNFVSGHAYMVLDYSSSTDTFTIRNPWGGSSSSYNAEFQASIDEFWNSSVKAIVAISDPVVSTPSFSYSISSDAPSSSGAKAEGEEITFTITRTGTESVASTVYLSTSSATAGSTDFVALSNYQLEFSAYESSKTITVSSYLDALTEGVESFELNLYGTKSATSSSASSTAYIKDTVQQAYSYSITSSTSSSSSAVEEGGEITFTISRSGSGESSTVYLSTSHDSTSDSDLTSLSNSLLTFAAYETEKTVTVTTLQDGSTEDTESFTLGLYKSISDSSAEVTATGYIKDLPLPVYSYTISSAAGSSSTAVAEGEEITFTITRSGSGSATTVYLSTEEASAGSADYVALDKQAVTFAANQTVATVEIQTLQDWWLEANEYFTLNLYTHEADTVRATHGNAFIKDNPYAGDNYTISHSATESSPVSEGGSITFTVTRDNANSASTIYVSTVDGSAEDDDFTALEMTPVSFAAYESSQTFTVQTLSDSESESDEYFWVNIYRNKIDSSYSEYTKAYIADVASSSYSYTVSSDASYSAPVTEGGDVTFTITRDGSGSASTVYLGTSNATTEDEDYQNLDKYELSFTAYETEKTVTLATYQDSESEGKERFWLDLYESYADAVSDNYAAYASATIDDSSTTVTDYSYSITSSAGYSSPVTEGESVTFTITRDGSGSTSTVYLSTSSSSAEDEDYQNFDKYALSFASYETSKTVTVATYQDSETEGKESFWLDLFESYTDALSYDYSAYATSYIDDAAVIDYGYTITSSTSSSSPVTEGESITFTITRDGSGSASTVYLSTSSSSAEDEDYQNFDKYALSFASYETSKTVTVATYQDSETEGKESFWLDLYETYADALDGDYSTYASGYITDSTQTDYSYTISSSATSSSPVNEGETVTFTITRNDSGSKSVVYLSTSHGDTSYGDYEIINYESITFEAYDTSKTFTLETYQDSKTEGDEYFWLDLYESYADWVADDYATYSAAYITDAATVDYSYSVTSLNPTSDQAVDEGEEAIFLITRDGSSTESTIYLSTSHGSTEDTDYSAVDTKAYTFDVGETQQYVSIDTYKDSESESAEYFWLILYKTKADALSGNHTIYDASYIQDVADVDYDYSITSNASSGSPLAEGSDVTFTITRQGSGSESSVYIKTLDGTATSSDYSALETQEISFSASQTIQTITVDTYSDSLTEENEYFWLILYEDYADTVTGNYEEYASAYIGDESVVNYDYTVTSDTSFSSPANEGETITFTITRDGSGSSSTVYISTTASTADSSDYAALSGSPLTFAADETSKTITVTTYSDSVTEGKERFWLDLFKTEADVANNNYDKYAAGYFTDLSLTSALSSSGLDESELERSDTEDRLNALSDNTLNSFSTTPPSLSASSSESSTIITDDGSFPGHGLGMFTNDYAFAAIKQDGSVVTWGHSSHGGDSSSVSSSLTNVQQITPNGYAYAALKQDGSVITWGHAEYGGSSSGVSSSLDGSVAVTALYSTPLAFAALRSDGSVITWGDGDTGGDSSALSSSLDGSVDVSSITSNMSAFAALRSDGSVVSWGYDSFGGDSSSVASSIDGTTGVSQIYATGSAFAALRSDGSVITWGNSFDGGDSSSVASSIDGTTDVSQIYATTSAFAALRSDGSVITWGDENNGGNSSDVTTELNGTTDVSTIVATNMAFAALHSDGSVTTWGNSSGGGDSGAVSSQLDGSTDITKIYANNLAFAAITSTGAVVTWGHGPYGGDSSDVSTLLDGSNDAVEIVATDHAFAALMTDGSVVAWGSALGGGDTTDVASSLDGTTDVTDITATSVAFAALRSDGSVITWGDTSQGGSSSSVSSQLTSEILGFGDGESHSGDNSESTTDFTASTATLGRITVDSSVTGTVEAAYDSDWFAVSLTAGTTYQIDLEGSDTSKGTLTNPTLDGIYDSTGSFVSQSYDGNSGTSYNAMKQFTPDTTGTYYLAAGSHVTGSYTLSITDEIPTPSDDYGDSVTTTGALSLEGSVTGSVEEANDSDWFAVSLTKGTSYQIDLKGADSSGGTLTNPTLYGIYDSSGSFISGSFDSNSGSGLDAQKVYTPDSSGSYYIAAGSHITGTYTLSITSNVTAVSDDYAGSSSTTGSVSVDGSVTGSVEEAHDIDWFAVNLSAGVSYQVDIEGVDSDKGTLVNPTLYGIYNSASSYQSASYDGNNGVGLNAREVFTPDSSGSYYLAAGSHVTGTYTLSVSTSVTVSSDDYGDTTSTTGLLTVGGSVTGTVEEAYDRDWFAVALVGGTSYQIDVEGADTSQGSLANPTLMGVYDAGGEFVSGTYDSNGGTDLNAQTTLTPVTSGTYYVAASSHLTGTYTLSMDYV</sequence>
<dbReference type="GO" id="GO:0016020">
    <property type="term" value="C:membrane"/>
    <property type="evidence" value="ECO:0007669"/>
    <property type="project" value="InterPro"/>
</dbReference>
<feature type="active site" evidence="4">
    <location>
        <position position="167"/>
    </location>
</feature>
<dbReference type="GO" id="GO:0005737">
    <property type="term" value="C:cytoplasm"/>
    <property type="evidence" value="ECO:0007669"/>
    <property type="project" value="TreeGrafter"/>
</dbReference>
<dbReference type="SUPFAM" id="SSF54001">
    <property type="entry name" value="Cysteine proteinases"/>
    <property type="match status" value="1"/>
</dbReference>
<proteinExistence type="predicted"/>
<dbReference type="GO" id="GO:0071277">
    <property type="term" value="P:cellular response to calcium ion"/>
    <property type="evidence" value="ECO:0007669"/>
    <property type="project" value="TreeGrafter"/>
</dbReference>
<keyword evidence="4" id="KW-0788">Thiol protease</keyword>
<keyword evidence="4" id="KW-0645">Protease</keyword>
<dbReference type="PROSITE" id="PS50203">
    <property type="entry name" value="CALPAIN_CAT"/>
    <property type="match status" value="1"/>
</dbReference>
<dbReference type="Gene3D" id="2.60.120.380">
    <property type="match status" value="4"/>
</dbReference>
<feature type="domain" description="Calpain catalytic" evidence="6">
    <location>
        <begin position="149"/>
        <end position="388"/>
    </location>
</feature>
<dbReference type="GO" id="GO:0010855">
    <property type="term" value="F:adenylate cyclase inhibitor activity"/>
    <property type="evidence" value="ECO:0007669"/>
    <property type="project" value="TreeGrafter"/>
</dbReference>
<dbReference type="GO" id="GO:0001965">
    <property type="term" value="F:G-protein alpha-subunit binding"/>
    <property type="evidence" value="ECO:0007669"/>
    <property type="project" value="TreeGrafter"/>
</dbReference>
<dbReference type="GO" id="GO:0004930">
    <property type="term" value="F:G protein-coupled receptor activity"/>
    <property type="evidence" value="ECO:0007669"/>
    <property type="project" value="InterPro"/>
</dbReference>
<dbReference type="Gene3D" id="2.130.10.30">
    <property type="entry name" value="Regulator of chromosome condensation 1/beta-lactamase-inhibitor protein II"/>
    <property type="match status" value="3"/>
</dbReference>